<dbReference type="Pfam" id="PF25528">
    <property type="entry name" value="DUF7917"/>
    <property type="match status" value="1"/>
</dbReference>
<proteinExistence type="inferred from homology"/>
<gene>
    <name evidence="11" type="ORF">V8P97_05090</name>
</gene>
<dbReference type="InterPro" id="IPR017853">
    <property type="entry name" value="GH"/>
</dbReference>
<evidence type="ECO:0000259" key="10">
    <source>
        <dbReference type="PROSITE" id="PS51910"/>
    </source>
</evidence>
<evidence type="ECO:0000256" key="3">
    <source>
        <dbReference type="ARBA" id="ARBA00022729"/>
    </source>
</evidence>
<dbReference type="Gene3D" id="3.20.20.80">
    <property type="entry name" value="Glycosidases"/>
    <property type="match status" value="1"/>
</dbReference>
<feature type="region of interest" description="Disordered" evidence="7">
    <location>
        <begin position="475"/>
        <end position="518"/>
    </location>
</feature>
<dbReference type="Pfam" id="PF23916">
    <property type="entry name" value="TIM-barrel_EndoS"/>
    <property type="match status" value="1"/>
</dbReference>
<feature type="domain" description="GH18" evidence="10">
    <location>
        <begin position="53"/>
        <end position="330"/>
    </location>
</feature>
<keyword evidence="12" id="KW-1185">Reference proteome</keyword>
<dbReference type="InterPro" id="IPR057677">
    <property type="entry name" value="EndoE-GH18L_3HB-2"/>
</dbReference>
<evidence type="ECO:0000256" key="8">
    <source>
        <dbReference type="SAM" id="Phobius"/>
    </source>
</evidence>
<accession>A0ABU8ZNM1</accession>
<keyword evidence="3 9" id="KW-0732">Signal</keyword>
<evidence type="ECO:0000256" key="9">
    <source>
        <dbReference type="SAM" id="SignalP"/>
    </source>
</evidence>
<evidence type="ECO:0000256" key="5">
    <source>
        <dbReference type="ARBA" id="ARBA00023295"/>
    </source>
</evidence>
<dbReference type="SUPFAM" id="SSF51445">
    <property type="entry name" value="(Trans)glycosidases"/>
    <property type="match status" value="1"/>
</dbReference>
<evidence type="ECO:0000313" key="12">
    <source>
        <dbReference type="Proteomes" id="UP001373159"/>
    </source>
</evidence>
<evidence type="ECO:0000256" key="2">
    <source>
        <dbReference type="ARBA" id="ARBA00012566"/>
    </source>
</evidence>
<reference evidence="11 12" key="1">
    <citation type="submission" date="2024-02" db="EMBL/GenBank/DDBJ databases">
        <title>Bifidobacterium honeyensis sp. nov., isolated from the comb honey.</title>
        <authorList>
            <person name="Liu W."/>
            <person name="Li Y."/>
        </authorList>
    </citation>
    <scope>NUCLEOTIDE SEQUENCE [LARGE SCALE GENOMIC DNA]</scope>
    <source>
        <strain evidence="11 12">IMAU50988</strain>
    </source>
</reference>
<dbReference type="EC" id="3.2.1.96" evidence="2"/>
<name>A0ABU8ZNM1_9BIFI</name>
<keyword evidence="8" id="KW-1133">Transmembrane helix</keyword>
<evidence type="ECO:0000313" key="11">
    <source>
        <dbReference type="EMBL" id="MEK0306837.1"/>
    </source>
</evidence>
<evidence type="ECO:0000256" key="6">
    <source>
        <dbReference type="ARBA" id="ARBA00034414"/>
    </source>
</evidence>
<dbReference type="Proteomes" id="UP001373159">
    <property type="component" value="Unassembled WGS sequence"/>
</dbReference>
<dbReference type="PROSITE" id="PS51910">
    <property type="entry name" value="GH18_2"/>
    <property type="match status" value="1"/>
</dbReference>
<feature type="chain" id="PRO_5045689615" description="mannosyl-glycoprotein endo-beta-N-acetylglucosaminidase" evidence="9">
    <location>
        <begin position="31"/>
        <end position="552"/>
    </location>
</feature>
<organism evidence="11 12">
    <name type="scientific">Bifidobacterium favimelis</name>
    <dbReference type="NCBI Taxonomy" id="3122979"/>
    <lineage>
        <taxon>Bacteria</taxon>
        <taxon>Bacillati</taxon>
        <taxon>Actinomycetota</taxon>
        <taxon>Actinomycetes</taxon>
        <taxon>Bifidobacteriales</taxon>
        <taxon>Bifidobacteriaceae</taxon>
        <taxon>Bifidobacterium</taxon>
    </lineage>
</organism>
<keyword evidence="4 11" id="KW-0378">Hydrolase</keyword>
<dbReference type="EMBL" id="JBANBB010000001">
    <property type="protein sequence ID" value="MEK0306837.1"/>
    <property type="molecule type" value="Genomic_DNA"/>
</dbReference>
<protein>
    <recommendedName>
        <fullName evidence="2">mannosyl-glycoprotein endo-beta-N-acetylglucosaminidase</fullName>
        <ecNumber evidence="2">3.2.1.96</ecNumber>
    </recommendedName>
</protein>
<dbReference type="GO" id="GO:0016787">
    <property type="term" value="F:hydrolase activity"/>
    <property type="evidence" value="ECO:0007669"/>
    <property type="project" value="UniProtKB-KW"/>
</dbReference>
<comment type="catalytic activity">
    <reaction evidence="6">
        <text>an N(4)-(oligosaccharide-(1-&gt;3)-[oligosaccharide-(1-&gt;6)]-beta-D-Man-(1-&gt;4)-beta-D-GlcNAc-(1-&gt;4)-alpha-D-GlcNAc)-L-asparaginyl-[protein] + H2O = an oligosaccharide-(1-&gt;3)-[oligosaccharide-(1-&gt;6)]-beta-D-Man-(1-&gt;4)-D-GlcNAc + N(4)-(N-acetyl-beta-D-glucosaminyl)-L-asparaginyl-[protein]</text>
        <dbReference type="Rhea" id="RHEA:73067"/>
        <dbReference type="Rhea" id="RHEA-COMP:12603"/>
        <dbReference type="Rhea" id="RHEA-COMP:18176"/>
        <dbReference type="ChEBI" id="CHEBI:15377"/>
        <dbReference type="ChEBI" id="CHEBI:132248"/>
        <dbReference type="ChEBI" id="CHEBI:192714"/>
        <dbReference type="ChEBI" id="CHEBI:192715"/>
        <dbReference type="EC" id="3.2.1.96"/>
    </reaction>
</comment>
<comment type="similarity">
    <text evidence="1">Belongs to the glycosyl hydrolase 18 family.</text>
</comment>
<feature type="signal peptide" evidence="9">
    <location>
        <begin position="1"/>
        <end position="30"/>
    </location>
</feature>
<evidence type="ECO:0000256" key="7">
    <source>
        <dbReference type="SAM" id="MobiDB-lite"/>
    </source>
</evidence>
<evidence type="ECO:0000256" key="4">
    <source>
        <dbReference type="ARBA" id="ARBA00022801"/>
    </source>
</evidence>
<feature type="transmembrane region" description="Helical" evidence="8">
    <location>
        <begin position="521"/>
        <end position="541"/>
    </location>
</feature>
<dbReference type="InterPro" id="IPR057016">
    <property type="entry name" value="EndoS_F2-like_TIM-barrel"/>
</dbReference>
<keyword evidence="8" id="KW-0472">Membrane</keyword>
<feature type="compositionally biased region" description="Basic and acidic residues" evidence="7">
    <location>
        <begin position="487"/>
        <end position="503"/>
    </location>
</feature>
<evidence type="ECO:0000256" key="1">
    <source>
        <dbReference type="ARBA" id="ARBA00009336"/>
    </source>
</evidence>
<dbReference type="InterPro" id="IPR001223">
    <property type="entry name" value="Glyco_hydro18_cat"/>
</dbReference>
<keyword evidence="5" id="KW-0326">Glycosidase</keyword>
<keyword evidence="8" id="KW-0812">Transmembrane</keyword>
<comment type="caution">
    <text evidence="11">The sequence shown here is derived from an EMBL/GenBank/DDBJ whole genome shotgun (WGS) entry which is preliminary data.</text>
</comment>
<sequence length="552" mass="60223">MDMSRMRRVGAALGTAAAMVVALAGTGASAAPAGNGEEGRLAGVVQAAPSAPRHFMVYYRAWRDKTMKGVNTDLPDDNWITMYDIPYGVDVVNVFSYVPRGQEDRAKPFYDTLKSSYGPYLHARGIKMVRGIGYSDLLKVPHAGETPTKEECDRYARTLVADKVTSLGLDGMDIDMEDYPTTAQAAVSDMVIKSLSKYLGPKASNGTVFIYDTNGSNLLPLRNVADSFDFISYQQYGSRSDRTARALEDYRSLVPASRFVPGLAFPEEGDMNNRWLDATEPYLESNVYDIASYANKRGLGGMFMYALDRDGRTYDDHDLNHIVPSTLLWTKTAIAQTRGMTLDKARAAANHFLDRHQASKPVDPAIRKAVAQGETLYDIDKAILGPDYEGAYDPSFDPTLEEYLSTIDLQDLYKALGRADELLADGKTHPADKVAVLVKARSGALETLTARTYTAADISMRTDVLNRVLDSLTAVHKEKGPQTPGGQRDKTKPAVNRKDPGKADKHKAHGGDRLAATGSDVGPVLLALILLAAGAPAVTMARRRPDRVGRRS</sequence>
<dbReference type="RefSeq" id="WP_340486238.1">
    <property type="nucleotide sequence ID" value="NZ_JBANDZ010000001.1"/>
</dbReference>